<accession>A0A915WS66</accession>
<dbReference type="Proteomes" id="UP001055553">
    <property type="component" value="Chromosome"/>
</dbReference>
<dbReference type="EMBL" id="AP019769">
    <property type="protein sequence ID" value="BBL45596.1"/>
    <property type="molecule type" value="Genomic_DNA"/>
</dbReference>
<evidence type="ECO:0000313" key="1">
    <source>
        <dbReference type="EMBL" id="BBL45596.1"/>
    </source>
</evidence>
<dbReference type="GeneID" id="74568381"/>
<sequence length="211" mass="24592">MIVFSALVISSSIFYRLFFYPVYTFNFPFIANITQNNTEVIDYYQLNISGYDLFLISINGILNNNRYIDFSDGNQSISFIKQIDYYIENDSIVRYNYELYENKVDILYPKYSFILCLNHSCAAYTFTNVGIINIPPDYLNNINDTLTIYMSNNIEQQILYDLKYKNKNLINIIKYGLETGNIKVYNVQDITNIIINLYSNNSSISTSQMGS</sequence>
<dbReference type="KEGG" id="naer:MJ1_0435"/>
<keyword evidence="2" id="KW-1185">Reference proteome</keyword>
<gene>
    <name evidence="1" type="ORF">MJ1_0435</name>
</gene>
<organism evidence="1 2">
    <name type="scientific">Nanobdella aerobiophila</name>
    <dbReference type="NCBI Taxonomy" id="2586965"/>
    <lineage>
        <taxon>Archaea</taxon>
        <taxon>Nanobdellota</taxon>
        <taxon>Nanobdellia</taxon>
        <taxon>Nanobdellales</taxon>
        <taxon>Nanobdellaceae</taxon>
        <taxon>Nanobdella</taxon>
    </lineage>
</organism>
<protein>
    <submittedName>
        <fullName evidence="1">Uncharacterized protein</fullName>
    </submittedName>
</protein>
<dbReference type="RefSeq" id="WP_258392913.1">
    <property type="nucleotide sequence ID" value="NZ_AP019769.1"/>
</dbReference>
<proteinExistence type="predicted"/>
<reference evidence="2" key="1">
    <citation type="journal article" date="2022" name="Int. J. Syst. Evol. Microbiol.">
        <title>Nanobdella aerobiophila gen. nov., sp. nov., a thermoacidophilic, obligate ectosymbiotic archaeon, and proposal of Nanobdellaceae fam. nov., Nanobdellales ord. nov. and Nanobdellia class. nov.</title>
        <authorList>
            <person name="Kato S."/>
            <person name="Ogasawara A."/>
            <person name="Itoh T."/>
            <person name="Sakai H.D."/>
            <person name="Shimizu M."/>
            <person name="Yuki M."/>
            <person name="Kaneko M."/>
            <person name="Takashina T."/>
            <person name="Ohkuma M."/>
        </authorList>
    </citation>
    <scope>NUCLEOTIDE SEQUENCE [LARGE SCALE GENOMIC DNA]</scope>
    <source>
        <strain evidence="2">MJ1</strain>
    </source>
</reference>
<evidence type="ECO:0000313" key="2">
    <source>
        <dbReference type="Proteomes" id="UP001055553"/>
    </source>
</evidence>
<name>A0A915WS66_9ARCH</name>
<dbReference type="AlphaFoldDB" id="A0A915WS66"/>